<evidence type="ECO:0000313" key="1">
    <source>
        <dbReference type="EMBL" id="MEE2565747.1"/>
    </source>
</evidence>
<dbReference type="SUPFAM" id="SSF47598">
    <property type="entry name" value="Ribbon-helix-helix"/>
    <property type="match status" value="1"/>
</dbReference>
<dbReference type="InterPro" id="IPR010985">
    <property type="entry name" value="Ribbon_hlx_hlx"/>
</dbReference>
<name>A0ABU7LW22_9PROT</name>
<proteinExistence type="predicted"/>
<dbReference type="SUPFAM" id="SSF143100">
    <property type="entry name" value="TTHA1013/TTHA0281-like"/>
    <property type="match status" value="1"/>
</dbReference>
<dbReference type="EMBL" id="JAZDRO010000001">
    <property type="protein sequence ID" value="MEE2565747.1"/>
    <property type="molecule type" value="Genomic_DNA"/>
</dbReference>
<reference evidence="1 2" key="1">
    <citation type="submission" date="2024-01" db="EMBL/GenBank/DDBJ databases">
        <title>Hyphobacterium bacterium isolated from marine sediment.</title>
        <authorList>
            <person name="Zhao S."/>
        </authorList>
    </citation>
    <scope>NUCLEOTIDE SEQUENCE [LARGE SCALE GENOMIC DNA]</scope>
    <source>
        <strain evidence="1 2">Y60-23</strain>
    </source>
</reference>
<dbReference type="Pfam" id="PF05534">
    <property type="entry name" value="HicB"/>
    <property type="match status" value="1"/>
</dbReference>
<dbReference type="InterPro" id="IPR008651">
    <property type="entry name" value="Uncharacterised_HicB"/>
</dbReference>
<keyword evidence="2" id="KW-1185">Reference proteome</keyword>
<sequence length="108" mass="11821">MVDHKQYTYRVIWSEDDGEFVALCAEFPSLSFLAPEQSAALEGLVDLVRDVVADMAANGETVPAPLTGKRYSGKFQVRVPPEQHRSLAIKAAEQGISLNRLVSSMLSV</sequence>
<evidence type="ECO:0000313" key="2">
    <source>
        <dbReference type="Proteomes" id="UP001310692"/>
    </source>
</evidence>
<protein>
    <submittedName>
        <fullName evidence="1">Type II toxin-antitoxin system HicB family antitoxin</fullName>
    </submittedName>
</protein>
<dbReference type="InterPro" id="IPR035069">
    <property type="entry name" value="TTHA1013/TTHA0281-like"/>
</dbReference>
<dbReference type="RefSeq" id="WP_330195279.1">
    <property type="nucleotide sequence ID" value="NZ_JAZDRO010000001.1"/>
</dbReference>
<organism evidence="1 2">
    <name type="scientific">Hyphobacterium marinum</name>
    <dbReference type="NCBI Taxonomy" id="3116574"/>
    <lineage>
        <taxon>Bacteria</taxon>
        <taxon>Pseudomonadati</taxon>
        <taxon>Pseudomonadota</taxon>
        <taxon>Alphaproteobacteria</taxon>
        <taxon>Maricaulales</taxon>
        <taxon>Maricaulaceae</taxon>
        <taxon>Hyphobacterium</taxon>
    </lineage>
</organism>
<accession>A0ABU7LW22</accession>
<comment type="caution">
    <text evidence="1">The sequence shown here is derived from an EMBL/GenBank/DDBJ whole genome shotgun (WGS) entry which is preliminary data.</text>
</comment>
<gene>
    <name evidence="1" type="ORF">V0U35_03565</name>
</gene>
<dbReference type="Proteomes" id="UP001310692">
    <property type="component" value="Unassembled WGS sequence"/>
</dbReference>